<keyword evidence="2" id="KW-0472">Membrane</keyword>
<evidence type="ECO:0000313" key="4">
    <source>
        <dbReference type="Proteomes" id="UP000092460"/>
    </source>
</evidence>
<sequence>AYDIFLRFTEDLCAFSSALFLCIFGISILYYQKMTNKSGQIPKPELHLPTPKCPPGRKTISKLRCAKNLFLTVFQKIPAQKLNEVKQPLDSGERKEKANAAKRTRAPRVRKNGKEKRKRTTDVDLRSQSLCQKKPRNEKSEPENDGDKIEG</sequence>
<evidence type="ECO:0000313" key="3">
    <source>
        <dbReference type="EnsemblMetazoa" id="GPPI027252-PA"/>
    </source>
</evidence>
<accession>A0A1B0BEA9</accession>
<dbReference type="AlphaFoldDB" id="A0A1B0BEA9"/>
<evidence type="ECO:0000256" key="2">
    <source>
        <dbReference type="SAM" id="Phobius"/>
    </source>
</evidence>
<evidence type="ECO:0000256" key="1">
    <source>
        <dbReference type="SAM" id="MobiDB-lite"/>
    </source>
</evidence>
<dbReference type="EnsemblMetazoa" id="GPPI027252-RA">
    <property type="protein sequence ID" value="GPPI027252-PA"/>
    <property type="gene ID" value="GPPI027252"/>
</dbReference>
<reference evidence="4" key="1">
    <citation type="submission" date="2015-01" db="EMBL/GenBank/DDBJ databases">
        <authorList>
            <person name="Aksoy S."/>
            <person name="Warren W."/>
            <person name="Wilson R.K."/>
        </authorList>
    </citation>
    <scope>NUCLEOTIDE SEQUENCE [LARGE SCALE GENOMIC DNA]</scope>
    <source>
        <strain evidence="4">IAEA</strain>
    </source>
</reference>
<proteinExistence type="predicted"/>
<dbReference type="EMBL" id="JXJN01012832">
    <property type="status" value="NOT_ANNOTATED_CDS"/>
    <property type="molecule type" value="Genomic_DNA"/>
</dbReference>
<keyword evidence="2" id="KW-1133">Transmembrane helix</keyword>
<protein>
    <submittedName>
        <fullName evidence="3">Uncharacterized protein</fullName>
    </submittedName>
</protein>
<feature type="compositionally biased region" description="Basic residues" evidence="1">
    <location>
        <begin position="100"/>
        <end position="119"/>
    </location>
</feature>
<reference evidence="3" key="2">
    <citation type="submission" date="2020-05" db="UniProtKB">
        <authorList>
            <consortium name="EnsemblMetazoa"/>
        </authorList>
    </citation>
    <scope>IDENTIFICATION</scope>
    <source>
        <strain evidence="3">IAEA</strain>
    </source>
</reference>
<name>A0A1B0BEA9_9MUSC</name>
<organism evidence="3 4">
    <name type="scientific">Glossina palpalis gambiensis</name>
    <dbReference type="NCBI Taxonomy" id="67801"/>
    <lineage>
        <taxon>Eukaryota</taxon>
        <taxon>Metazoa</taxon>
        <taxon>Ecdysozoa</taxon>
        <taxon>Arthropoda</taxon>
        <taxon>Hexapoda</taxon>
        <taxon>Insecta</taxon>
        <taxon>Pterygota</taxon>
        <taxon>Neoptera</taxon>
        <taxon>Endopterygota</taxon>
        <taxon>Diptera</taxon>
        <taxon>Brachycera</taxon>
        <taxon>Muscomorpha</taxon>
        <taxon>Hippoboscoidea</taxon>
        <taxon>Glossinidae</taxon>
        <taxon>Glossina</taxon>
    </lineage>
</organism>
<keyword evidence="4" id="KW-1185">Reference proteome</keyword>
<feature type="region of interest" description="Disordered" evidence="1">
    <location>
        <begin position="84"/>
        <end position="151"/>
    </location>
</feature>
<feature type="transmembrane region" description="Helical" evidence="2">
    <location>
        <begin position="12"/>
        <end position="31"/>
    </location>
</feature>
<feature type="compositionally biased region" description="Basic and acidic residues" evidence="1">
    <location>
        <begin position="135"/>
        <end position="151"/>
    </location>
</feature>
<dbReference type="VEuPathDB" id="VectorBase:GPPI027252"/>
<keyword evidence="2" id="KW-0812">Transmembrane</keyword>
<dbReference type="Proteomes" id="UP000092460">
    <property type="component" value="Unassembled WGS sequence"/>
</dbReference>